<dbReference type="AlphaFoldDB" id="A0A8J7YZZ6"/>
<gene>
    <name evidence="2" type="ORF">GS601_10490</name>
</gene>
<name>A0A8J7YZZ6_9CYAN</name>
<accession>A0A8J7YZZ6</accession>
<sequence length="51" mass="6150">MRELLALLSLILWLALMIWVYRNSPEWFFVPFFFLATFGYLRLMETTSKSS</sequence>
<proteinExistence type="predicted"/>
<comment type="caution">
    <text evidence="2">The sequence shown here is derived from an EMBL/GenBank/DDBJ whole genome shotgun (WGS) entry which is preliminary data.</text>
</comment>
<dbReference type="RefSeq" id="WP_162423231.1">
    <property type="nucleotide sequence ID" value="NZ_WVIE01000010.1"/>
</dbReference>
<reference evidence="2" key="1">
    <citation type="submission" date="2019-12" db="EMBL/GenBank/DDBJ databases">
        <title>High-Quality draft genome sequences of three cyanobacteria isolated from the limestone walls of the Old Cathedral of Coimbra.</title>
        <authorList>
            <person name="Tiago I."/>
            <person name="Soares F."/>
            <person name="Portugal A."/>
        </authorList>
    </citation>
    <scope>NUCLEOTIDE SEQUENCE</scope>
    <source>
        <strain evidence="2">A</strain>
    </source>
</reference>
<dbReference type="EMBL" id="WVIE01000010">
    <property type="protein sequence ID" value="NDJ17712.1"/>
    <property type="molecule type" value="Genomic_DNA"/>
</dbReference>
<keyword evidence="1" id="KW-0812">Transmembrane</keyword>
<evidence type="ECO:0000256" key="1">
    <source>
        <dbReference type="SAM" id="Phobius"/>
    </source>
</evidence>
<organism evidence="2 3">
    <name type="scientific">Myxacorys almedinensis A</name>
    <dbReference type="NCBI Taxonomy" id="2690445"/>
    <lineage>
        <taxon>Bacteria</taxon>
        <taxon>Bacillati</taxon>
        <taxon>Cyanobacteriota</taxon>
        <taxon>Cyanophyceae</taxon>
        <taxon>Leptolyngbyales</taxon>
        <taxon>Leptolyngbyaceae</taxon>
        <taxon>Myxacorys</taxon>
        <taxon>Myxacorys almedinensis</taxon>
    </lineage>
</organism>
<dbReference type="Proteomes" id="UP000646053">
    <property type="component" value="Unassembled WGS sequence"/>
</dbReference>
<keyword evidence="1" id="KW-1133">Transmembrane helix</keyword>
<keyword evidence="3" id="KW-1185">Reference proteome</keyword>
<evidence type="ECO:0000313" key="3">
    <source>
        <dbReference type="Proteomes" id="UP000646053"/>
    </source>
</evidence>
<feature type="transmembrane region" description="Helical" evidence="1">
    <location>
        <begin position="27"/>
        <end position="43"/>
    </location>
</feature>
<protein>
    <submittedName>
        <fullName evidence="2">Uncharacterized protein</fullName>
    </submittedName>
</protein>
<evidence type="ECO:0000313" key="2">
    <source>
        <dbReference type="EMBL" id="NDJ17712.1"/>
    </source>
</evidence>
<keyword evidence="1" id="KW-0472">Membrane</keyword>